<keyword evidence="8" id="KW-1185">Reference proteome</keyword>
<evidence type="ECO:0000313" key="7">
    <source>
        <dbReference type="EMBL" id="CAL4780898.1"/>
    </source>
</evidence>
<dbReference type="Gene3D" id="3.40.850.10">
    <property type="entry name" value="Kinesin motor domain"/>
    <property type="match status" value="1"/>
</dbReference>
<dbReference type="PROSITE" id="PS50297">
    <property type="entry name" value="ANK_REP_REGION"/>
    <property type="match status" value="2"/>
</dbReference>
<evidence type="ECO:0000313" key="8">
    <source>
        <dbReference type="Proteomes" id="UP001152797"/>
    </source>
</evidence>
<dbReference type="AlphaFoldDB" id="A0A9P1CLG8"/>
<dbReference type="OrthoDB" id="444687at2759"/>
<reference evidence="5" key="1">
    <citation type="submission" date="2022-10" db="EMBL/GenBank/DDBJ databases">
        <authorList>
            <person name="Chen Y."/>
            <person name="Dougan E. K."/>
            <person name="Chan C."/>
            <person name="Rhodes N."/>
            <person name="Thang M."/>
        </authorList>
    </citation>
    <scope>NUCLEOTIDE SEQUENCE</scope>
</reference>
<dbReference type="SMART" id="SM00248">
    <property type="entry name" value="ANK"/>
    <property type="match status" value="6"/>
</dbReference>
<dbReference type="GO" id="GO:0008017">
    <property type="term" value="F:microtubule binding"/>
    <property type="evidence" value="ECO:0007669"/>
    <property type="project" value="InterPro"/>
</dbReference>
<dbReference type="EMBL" id="CAMXCT030001849">
    <property type="protein sequence ID" value="CAL4780898.1"/>
    <property type="molecule type" value="Genomic_DNA"/>
</dbReference>
<dbReference type="PANTHER" id="PTHR24115">
    <property type="entry name" value="KINESIN-RELATED"/>
    <property type="match status" value="1"/>
</dbReference>
<keyword evidence="3" id="KW-0175">Coiled coil</keyword>
<dbReference type="GO" id="GO:0016887">
    <property type="term" value="F:ATP hydrolysis activity"/>
    <property type="evidence" value="ECO:0007669"/>
    <property type="project" value="TreeGrafter"/>
</dbReference>
<dbReference type="SUPFAM" id="SSF52540">
    <property type="entry name" value="P-loop containing nucleoside triphosphate hydrolases"/>
    <property type="match status" value="1"/>
</dbReference>
<feature type="coiled-coil region" evidence="3">
    <location>
        <begin position="369"/>
        <end position="396"/>
    </location>
</feature>
<dbReference type="Pfam" id="PF12796">
    <property type="entry name" value="Ank_2"/>
    <property type="match status" value="2"/>
</dbReference>
<keyword evidence="1" id="KW-0040">ANK repeat</keyword>
<dbReference type="Gene3D" id="1.25.40.20">
    <property type="entry name" value="Ankyrin repeat-containing domain"/>
    <property type="match status" value="2"/>
</dbReference>
<dbReference type="PRINTS" id="PR00380">
    <property type="entry name" value="KINESINHEAVY"/>
</dbReference>
<dbReference type="GO" id="GO:0005524">
    <property type="term" value="F:ATP binding"/>
    <property type="evidence" value="ECO:0007669"/>
    <property type="project" value="UniProtKB-UniRule"/>
</dbReference>
<gene>
    <name evidence="5" type="ORF">C1SCF055_LOCUS20320</name>
</gene>
<evidence type="ECO:0000256" key="2">
    <source>
        <dbReference type="PROSITE-ProRule" id="PRU00283"/>
    </source>
</evidence>
<dbReference type="GO" id="GO:0005871">
    <property type="term" value="C:kinesin complex"/>
    <property type="evidence" value="ECO:0007669"/>
    <property type="project" value="TreeGrafter"/>
</dbReference>
<feature type="repeat" description="ANK" evidence="1">
    <location>
        <begin position="928"/>
        <end position="960"/>
    </location>
</feature>
<dbReference type="Pfam" id="PF00225">
    <property type="entry name" value="Kinesin"/>
    <property type="match status" value="1"/>
</dbReference>
<dbReference type="PROSITE" id="PS50067">
    <property type="entry name" value="KINESIN_MOTOR_2"/>
    <property type="match status" value="1"/>
</dbReference>
<feature type="repeat" description="ANK" evidence="1">
    <location>
        <begin position="995"/>
        <end position="1027"/>
    </location>
</feature>
<dbReference type="GO" id="GO:0005874">
    <property type="term" value="C:microtubule"/>
    <property type="evidence" value="ECO:0007669"/>
    <property type="project" value="TreeGrafter"/>
</dbReference>
<dbReference type="PROSITE" id="PS50088">
    <property type="entry name" value="ANK_REPEAT"/>
    <property type="match status" value="3"/>
</dbReference>
<proteinExistence type="inferred from homology"/>
<reference evidence="6" key="2">
    <citation type="submission" date="2024-04" db="EMBL/GenBank/DDBJ databases">
        <authorList>
            <person name="Chen Y."/>
            <person name="Shah S."/>
            <person name="Dougan E. K."/>
            <person name="Thang M."/>
            <person name="Chan C."/>
        </authorList>
    </citation>
    <scope>NUCLEOTIDE SEQUENCE [LARGE SCALE GENOMIC DNA]</scope>
</reference>
<organism evidence="5">
    <name type="scientific">Cladocopium goreaui</name>
    <dbReference type="NCBI Taxonomy" id="2562237"/>
    <lineage>
        <taxon>Eukaryota</taxon>
        <taxon>Sar</taxon>
        <taxon>Alveolata</taxon>
        <taxon>Dinophyceae</taxon>
        <taxon>Suessiales</taxon>
        <taxon>Symbiodiniaceae</taxon>
        <taxon>Cladocopium</taxon>
    </lineage>
</organism>
<feature type="non-terminal residue" evidence="5">
    <location>
        <position position="1"/>
    </location>
</feature>
<dbReference type="SMART" id="SM00129">
    <property type="entry name" value="KISc"/>
    <property type="match status" value="1"/>
</dbReference>
<name>A0A9P1CLG8_9DINO</name>
<dbReference type="GO" id="GO:0007018">
    <property type="term" value="P:microtubule-based movement"/>
    <property type="evidence" value="ECO:0007669"/>
    <property type="project" value="InterPro"/>
</dbReference>
<dbReference type="EMBL" id="CAMXCT010001849">
    <property type="protein sequence ID" value="CAI3993586.1"/>
    <property type="molecule type" value="Genomic_DNA"/>
</dbReference>
<evidence type="ECO:0000313" key="6">
    <source>
        <dbReference type="EMBL" id="CAL1146961.1"/>
    </source>
</evidence>
<dbReference type="Pfam" id="PF13637">
    <property type="entry name" value="Ank_4"/>
    <property type="match status" value="1"/>
</dbReference>
<dbReference type="EMBL" id="CAMXCT020001849">
    <property type="protein sequence ID" value="CAL1146961.1"/>
    <property type="molecule type" value="Genomic_DNA"/>
</dbReference>
<dbReference type="Proteomes" id="UP001152797">
    <property type="component" value="Unassembled WGS sequence"/>
</dbReference>
<sequence length="1178" mass="130421">EMDDVAIDVRCSILSVQEEKASVLAVTKNSGLHDFAFDRVFGERSSQPQVYEAAARRLVMEFLNGTSASIICYGQTASGKTHTMFGPPTTGQLTVADHQMQGLVPRTCAEVLQAVDHWRSRGLEVRLSASYVELFGSEVSDLLREGRVVGQHREGRYSAVRATDRVGHRYVLDGHTEWHIQSLEELQELLEHGDAAKRRAATAMNERSTRAHTVFVLSLQVRKDMDSADATIRQSRFYFADLGGSEQLSKSKVDAATKAPVLEYNLHRQRVYETLNINKGLFSLKRVIEALHQRCRMAQEGVPTHALPYVPYQDSKLTMLLQEALGGSARTLIITTVTMDPSHAEESLQTLRFAETCAQVQKRREADQAASITLALDKIEQEIQALQADIAQKERWETRFLRRQDRDTVAGAFGEGMMVERTEVVPTSVLVGAEAEREQLEALLERQAELKGLCSMVDFGKDYRSMRLQDTKGATDGGRGEDFRAGHFSARTKAKDFEDEAVLADALRFLFRSCKDAERVFGELKARTRLQRNEIPEGYHKAARAMREHWEDQVEKGQEHRSFGKAMLDRCTAWRGAFKQDTSSRDAALSKLVQECGLAHPKSSEVIRSHQAFVHILQGTVLPALSELVQQVLESIKVPLDCNLYHLNELFVLRLTAKEVCSFVELVMDAPQDPVWFVSHWWGTPWRDSLTMLSFHSQVHGLSEASPYWICTFANNQHNLEELNTSDLLDTPFVRAIMSSSCMGTVMLMNEDAEPFRRTWCTLENFISTQHVKKKSRPHLFEVAAVVQEGRQKITVGEEQVRVPRCPALLQQGDADGGFVDKAGFEGAWFPNEVACSGVKVDIATAAASNEDDKRNILRLIIGETDCRKMPQPPEFHEKYDEVNVAIHRVFAPMALHDAAQDGNVQEVERLLSAGLVDLAGKPTRNSAGETPLFAACANGRAEMVQLLLEKRADANLTKSTDGMSPASAAAAGRHEEVLDLLLEGKADPNLASADGGTPLFMAIQAGHYNLVERLLQARADPNGADRSAQTPVQFLTLALLHKGESDHDFEHAYEALEKVLRAGAEPDRVNDSSNAAALLAAAVNDSTDALELLLDARADPNQRDPEYQAPVLSWSAQNANVDAITALINHRADVNAVSGGETALDITKGLLEATEYAKACFEVLKSSGAKECQDLTG</sequence>
<dbReference type="GO" id="GO:0003777">
    <property type="term" value="F:microtubule motor activity"/>
    <property type="evidence" value="ECO:0007669"/>
    <property type="project" value="InterPro"/>
</dbReference>
<evidence type="ECO:0000259" key="4">
    <source>
        <dbReference type="PROSITE" id="PS50067"/>
    </source>
</evidence>
<dbReference type="PANTHER" id="PTHR24115:SF545">
    <property type="entry name" value="KINESIN-LIKE PROTEIN KIP2"/>
    <property type="match status" value="1"/>
</dbReference>
<feature type="domain" description="Kinesin motor" evidence="4">
    <location>
        <begin position="1"/>
        <end position="360"/>
    </location>
</feature>
<evidence type="ECO:0000313" key="5">
    <source>
        <dbReference type="EMBL" id="CAI3993586.1"/>
    </source>
</evidence>
<keyword evidence="2" id="KW-0505">Motor protein</keyword>
<comment type="similarity">
    <text evidence="2">Belongs to the TRAFAC class myosin-kinesin ATPase superfamily. Kinesin family.</text>
</comment>
<dbReference type="InterPro" id="IPR027640">
    <property type="entry name" value="Kinesin-like_fam"/>
</dbReference>
<dbReference type="SUPFAM" id="SSF48403">
    <property type="entry name" value="Ankyrin repeat"/>
    <property type="match status" value="1"/>
</dbReference>
<evidence type="ECO:0000256" key="1">
    <source>
        <dbReference type="PROSITE-ProRule" id="PRU00023"/>
    </source>
</evidence>
<protein>
    <submittedName>
        <fullName evidence="7">Kinesin motor domain-containing protein</fullName>
    </submittedName>
</protein>
<comment type="caution">
    <text evidence="5">The sequence shown here is derived from an EMBL/GenBank/DDBJ whole genome shotgun (WGS) entry which is preliminary data.</text>
</comment>
<dbReference type="InterPro" id="IPR002110">
    <property type="entry name" value="Ankyrin_rpt"/>
</dbReference>
<dbReference type="InterPro" id="IPR036961">
    <property type="entry name" value="Kinesin_motor_dom_sf"/>
</dbReference>
<feature type="repeat" description="ANK" evidence="1">
    <location>
        <begin position="962"/>
        <end position="994"/>
    </location>
</feature>
<dbReference type="InterPro" id="IPR027417">
    <property type="entry name" value="P-loop_NTPase"/>
</dbReference>
<keyword evidence="2" id="KW-0547">Nucleotide-binding</keyword>
<dbReference type="InterPro" id="IPR036770">
    <property type="entry name" value="Ankyrin_rpt-contain_sf"/>
</dbReference>
<feature type="binding site" evidence="2">
    <location>
        <begin position="74"/>
        <end position="81"/>
    </location>
    <ligand>
        <name>ATP</name>
        <dbReference type="ChEBI" id="CHEBI:30616"/>
    </ligand>
</feature>
<keyword evidence="2" id="KW-0067">ATP-binding</keyword>
<accession>A0A9P1CLG8</accession>
<dbReference type="InterPro" id="IPR001752">
    <property type="entry name" value="Kinesin_motor_dom"/>
</dbReference>
<evidence type="ECO:0000256" key="3">
    <source>
        <dbReference type="SAM" id="Coils"/>
    </source>
</evidence>